<dbReference type="InterPro" id="IPR032466">
    <property type="entry name" value="Metal_Hydrolase"/>
</dbReference>
<gene>
    <name evidence="2" type="ORF">AWB64_02649</name>
</gene>
<dbReference type="PANTHER" id="PTHR35563:SF2">
    <property type="entry name" value="BARREL METAL-DEPENDENT HYDROLASE, PUTATIVE (AFU_ORTHOLOGUE AFUA_1G16240)-RELATED"/>
    <property type="match status" value="1"/>
</dbReference>
<protein>
    <submittedName>
        <fullName evidence="2">Amidohydrolase 2</fullName>
    </submittedName>
</protein>
<reference evidence="2 3" key="1">
    <citation type="submission" date="2016-01" db="EMBL/GenBank/DDBJ databases">
        <authorList>
            <person name="Oliw E.H."/>
        </authorList>
    </citation>
    <scope>NUCLEOTIDE SEQUENCE [LARGE SCALE GENOMIC DNA]</scope>
    <source>
        <strain evidence="2">LMG 22029</strain>
    </source>
</reference>
<dbReference type="InterPro" id="IPR052358">
    <property type="entry name" value="Aro_Compnd_Degr_Hydrolases"/>
</dbReference>
<evidence type="ECO:0000259" key="1">
    <source>
        <dbReference type="Pfam" id="PF04909"/>
    </source>
</evidence>
<evidence type="ECO:0000313" key="3">
    <source>
        <dbReference type="Proteomes" id="UP000054893"/>
    </source>
</evidence>
<dbReference type="OrthoDB" id="9787654at2"/>
<dbReference type="RefSeq" id="WP_060819493.1">
    <property type="nucleotide sequence ID" value="NZ_FCOC02000006.1"/>
</dbReference>
<dbReference type="Gene3D" id="3.20.20.140">
    <property type="entry name" value="Metal-dependent hydrolases"/>
    <property type="match status" value="1"/>
</dbReference>
<dbReference type="EMBL" id="FCOC02000006">
    <property type="protein sequence ID" value="SAL30198.1"/>
    <property type="molecule type" value="Genomic_DNA"/>
</dbReference>
<proteinExistence type="predicted"/>
<dbReference type="PANTHER" id="PTHR35563">
    <property type="entry name" value="BARREL METAL-DEPENDENT HYDROLASE, PUTATIVE (AFU_ORTHOLOGUE AFUA_1G16240)-RELATED"/>
    <property type="match status" value="1"/>
</dbReference>
<sequence length="282" mass="31622">MDHASTRLSFRMPRGACDTHCHIWGSLARFPYAESRPYTPPERDKHMLSALHQRLGIERTVVVQGIVYRTDNRVILDAIADRPHTRRGIALIDPDIPEAELQRLHEGGIRGVRFGFVSHLASRPDLASFRRTVERISPYGWHVLLHVDAADLIELAPVFAALPVPFVIDHMGRVDAAQGLAQPPFAQLLELARRDNCWVKLSGADRVSAQGGTFDDAVPFARALLEAAPERVIWGTDYPHPKPRHDVIDDSKLVELLPRIGDAGQLRKLLVDNPLRLYGFTE</sequence>
<dbReference type="AlphaFoldDB" id="A0A158GDI4"/>
<keyword evidence="2" id="KW-0378">Hydrolase</keyword>
<name>A0A158GDI4_CABSO</name>
<dbReference type="SUPFAM" id="SSF51556">
    <property type="entry name" value="Metallo-dependent hydrolases"/>
    <property type="match status" value="1"/>
</dbReference>
<feature type="domain" description="Amidohydrolase-related" evidence="1">
    <location>
        <begin position="17"/>
        <end position="280"/>
    </location>
</feature>
<organism evidence="2 3">
    <name type="scientific">Caballeronia sordidicola</name>
    <name type="common">Burkholderia sordidicola</name>
    <dbReference type="NCBI Taxonomy" id="196367"/>
    <lineage>
        <taxon>Bacteria</taxon>
        <taxon>Pseudomonadati</taxon>
        <taxon>Pseudomonadota</taxon>
        <taxon>Betaproteobacteria</taxon>
        <taxon>Burkholderiales</taxon>
        <taxon>Burkholderiaceae</taxon>
        <taxon>Caballeronia</taxon>
    </lineage>
</organism>
<accession>A0A158GDI4</accession>
<dbReference type="Pfam" id="PF04909">
    <property type="entry name" value="Amidohydro_2"/>
    <property type="match status" value="1"/>
</dbReference>
<dbReference type="Proteomes" id="UP000054893">
    <property type="component" value="Unassembled WGS sequence"/>
</dbReference>
<dbReference type="InterPro" id="IPR006680">
    <property type="entry name" value="Amidohydro-rel"/>
</dbReference>
<dbReference type="GO" id="GO:0016787">
    <property type="term" value="F:hydrolase activity"/>
    <property type="evidence" value="ECO:0007669"/>
    <property type="project" value="UniProtKB-KW"/>
</dbReference>
<evidence type="ECO:0000313" key="2">
    <source>
        <dbReference type="EMBL" id="SAL30198.1"/>
    </source>
</evidence>